<dbReference type="RefSeq" id="XP_008085453.1">
    <property type="nucleotide sequence ID" value="XM_008087262.1"/>
</dbReference>
<dbReference type="PANTHER" id="PTHR35910">
    <property type="entry name" value="2EXR DOMAIN-CONTAINING PROTEIN"/>
    <property type="match status" value="1"/>
</dbReference>
<gene>
    <name evidence="2" type="ORF">GLAREA_04885</name>
</gene>
<dbReference type="AlphaFoldDB" id="S3CSP3"/>
<dbReference type="OrthoDB" id="3513892at2759"/>
<name>S3CSP3_GLAL2</name>
<evidence type="ECO:0000313" key="2">
    <source>
        <dbReference type="EMBL" id="EPE28094.1"/>
    </source>
</evidence>
<sequence length="335" mass="37926">MVDSWSTASTSSADSALPVQDAQTLTSLNLLRELPLEFPEWDLSTVLTTKINSTFTCFSRLPLELRLAIWEKTVQPRIVLIEEDTSGDRNTAFRSRTSLPVALSACKESRNATLPSYPLCFGSVWYPPTIRFNLSLDTLFIAQPGDLSKLFGIMRDKELDSIRHIAFSGQHALFLDAPSYRQGFQRAFKSLSSLRELLIVYFIHDHDEQYCQALSGTRIYDDLPKDEYIHNRGTLLRRFKEDDWEFAMSEAYSCRRVYGKGSCDCAYGGGLRAANQSITDSVISDDDMVDNMVDGMIADMEDDMQAYGPIYSHDWTSNYLLQLAYDGDDGDDYGF</sequence>
<protein>
    <recommendedName>
        <fullName evidence="1">2EXR domain-containing protein</fullName>
    </recommendedName>
</protein>
<dbReference type="EMBL" id="KE145369">
    <property type="protein sequence ID" value="EPE28094.1"/>
    <property type="molecule type" value="Genomic_DNA"/>
</dbReference>
<dbReference type="Pfam" id="PF20150">
    <property type="entry name" value="2EXR"/>
    <property type="match status" value="1"/>
</dbReference>
<dbReference type="InterPro" id="IPR045518">
    <property type="entry name" value="2EXR"/>
</dbReference>
<dbReference type="GeneID" id="19463940"/>
<evidence type="ECO:0000313" key="3">
    <source>
        <dbReference type="Proteomes" id="UP000016922"/>
    </source>
</evidence>
<dbReference type="KEGG" id="glz:GLAREA_04885"/>
<dbReference type="Proteomes" id="UP000016922">
    <property type="component" value="Unassembled WGS sequence"/>
</dbReference>
<dbReference type="HOGENOM" id="CLU_809108_0_0_1"/>
<proteinExistence type="predicted"/>
<evidence type="ECO:0000259" key="1">
    <source>
        <dbReference type="Pfam" id="PF20150"/>
    </source>
</evidence>
<accession>S3CSP3</accession>
<organism evidence="2 3">
    <name type="scientific">Glarea lozoyensis (strain ATCC 20868 / MF5171)</name>
    <dbReference type="NCBI Taxonomy" id="1116229"/>
    <lineage>
        <taxon>Eukaryota</taxon>
        <taxon>Fungi</taxon>
        <taxon>Dikarya</taxon>
        <taxon>Ascomycota</taxon>
        <taxon>Pezizomycotina</taxon>
        <taxon>Leotiomycetes</taxon>
        <taxon>Helotiales</taxon>
        <taxon>Helotiaceae</taxon>
        <taxon>Glarea</taxon>
    </lineage>
</organism>
<dbReference type="PANTHER" id="PTHR35910:SF6">
    <property type="entry name" value="2EXR DOMAIN-CONTAINING PROTEIN"/>
    <property type="match status" value="1"/>
</dbReference>
<feature type="domain" description="2EXR" evidence="1">
    <location>
        <begin position="55"/>
        <end position="139"/>
    </location>
</feature>
<reference evidence="2 3" key="1">
    <citation type="journal article" date="2013" name="BMC Genomics">
        <title>Genomics-driven discovery of the pneumocandin biosynthetic gene cluster in the fungus Glarea lozoyensis.</title>
        <authorList>
            <person name="Chen L."/>
            <person name="Yue Q."/>
            <person name="Zhang X."/>
            <person name="Xiang M."/>
            <person name="Wang C."/>
            <person name="Li S."/>
            <person name="Che Y."/>
            <person name="Ortiz-Lopez F.J."/>
            <person name="Bills G.F."/>
            <person name="Liu X."/>
            <person name="An Z."/>
        </authorList>
    </citation>
    <scope>NUCLEOTIDE SEQUENCE [LARGE SCALE GENOMIC DNA]</scope>
    <source>
        <strain evidence="3">ATCC 20868 / MF5171</strain>
    </source>
</reference>
<keyword evidence="3" id="KW-1185">Reference proteome</keyword>